<keyword evidence="3 6" id="KW-0548">Nucleotidyltransferase</keyword>
<dbReference type="Gene3D" id="2.170.120.30">
    <property type="match status" value="1"/>
</dbReference>
<dbReference type="Proteomes" id="UP000315995">
    <property type="component" value="Chromosome"/>
</dbReference>
<evidence type="ECO:0000256" key="3">
    <source>
        <dbReference type="ARBA" id="ARBA00022695"/>
    </source>
</evidence>
<evidence type="ECO:0000256" key="2">
    <source>
        <dbReference type="ARBA" id="ARBA00022679"/>
    </source>
</evidence>
<dbReference type="InterPro" id="IPR034701">
    <property type="entry name" value="CdaA"/>
</dbReference>
<feature type="transmembrane region" description="Helical" evidence="6">
    <location>
        <begin position="45"/>
        <end position="63"/>
    </location>
</feature>
<feature type="domain" description="DAC" evidence="7">
    <location>
        <begin position="88"/>
        <end position="245"/>
    </location>
</feature>
<accession>A0A4Y6PMR2</accession>
<feature type="transmembrane region" description="Helical" evidence="6">
    <location>
        <begin position="276"/>
        <end position="295"/>
    </location>
</feature>
<dbReference type="EMBL" id="CP041186">
    <property type="protein sequence ID" value="QDG49571.1"/>
    <property type="molecule type" value="Genomic_DNA"/>
</dbReference>
<protein>
    <recommendedName>
        <fullName evidence="6">Diadenylate cyclase</fullName>
        <shortName evidence="6">DAC</shortName>
        <ecNumber evidence="6">2.7.7.85</ecNumber>
    </recommendedName>
    <alternativeName>
        <fullName evidence="6">Cyclic-di-AMP synthase</fullName>
        <shortName evidence="6">c-di-AMP synthase</shortName>
    </alternativeName>
</protein>
<keyword evidence="6" id="KW-1133">Transmembrane helix</keyword>
<dbReference type="OrthoDB" id="9807385at2"/>
<dbReference type="AlphaFoldDB" id="A0A4Y6PMR2"/>
<comment type="subunit">
    <text evidence="6">Probably a homodimer.</text>
</comment>
<dbReference type="InterPro" id="IPR003390">
    <property type="entry name" value="DNA_integrity_scan_DisA_N"/>
</dbReference>
<dbReference type="RefSeq" id="WP_141196068.1">
    <property type="nucleotide sequence ID" value="NZ_CP041186.1"/>
</dbReference>
<dbReference type="InterPro" id="IPR036888">
    <property type="entry name" value="DNA_integrity_DisA_N_sf"/>
</dbReference>
<comment type="similarity">
    <text evidence="6">Belongs to the adenylate cyclase family. DacA/CdaA subfamily.</text>
</comment>
<keyword evidence="6" id="KW-0472">Membrane</keyword>
<keyword evidence="6" id="KW-0812">Transmembrane</keyword>
<dbReference type="SUPFAM" id="SSF143597">
    <property type="entry name" value="YojJ-like"/>
    <property type="match status" value="1"/>
</dbReference>
<keyword evidence="6" id="KW-1003">Cell membrane</keyword>
<comment type="function">
    <text evidence="6">Catalyzes the condensation of 2 ATP molecules into cyclic di-AMP (c-di-AMP), a second messenger used to regulate differing processes in different bacteria.</text>
</comment>
<dbReference type="Gene3D" id="2.170.120.40">
    <property type="entry name" value="YbbR-like domain"/>
    <property type="match status" value="1"/>
</dbReference>
<evidence type="ECO:0000256" key="1">
    <source>
        <dbReference type="ARBA" id="ARBA00000877"/>
    </source>
</evidence>
<keyword evidence="4 6" id="KW-0547">Nucleotide-binding</keyword>
<comment type="caution">
    <text evidence="6">Lacks conserved residue(s) required for the propagation of feature annotation.</text>
</comment>
<sequence length="493" mass="54346">MIESFRTYFEALAVNLRAADAIDVVVIATLVYAVFAWLRHRVSRVVGFGIATVAVLYSLAQLLDLYLTSMVFQVGLTAIVVALVIVFQDDIRRLFERLRTMTWWEREQSGVELGGVDTLVEAVDQLAGQKMGALIVLPGRESLDVHLHGGIEADAAVSVPMLMSIFHPKTAGHDGAVVMRGGRMAKFAVHLPLSTDLSRVGPGGTRHAAALGLAERCDAFVIVVSEERGTISVAREGDLVEVASAAELRREIERFARHEGVGQRRAIWPRWATRNVGLKFASLGIASLLWVLFAYRVETVQRTYEVPIEYRGLESSWYLQDPKPIKARVELSGSERTFDRIEPSQLKISVDMGKIKEGPVQLSLGDDHLNEPAGVSVTDIEPRSLRLKAHKLVKVQLPVKASIQGKLPQGYQLDRVITKPGRVEVLVPSFLEGYVTELSTEPIQVDELTASKTVQKNLVLPQHVRHKGQKPPQIKIHLDIGPEARRTGGGPSL</sequence>
<comment type="catalytic activity">
    <reaction evidence="1 6">
        <text>2 ATP = 3',3'-c-di-AMP + 2 diphosphate</text>
        <dbReference type="Rhea" id="RHEA:35655"/>
        <dbReference type="ChEBI" id="CHEBI:30616"/>
        <dbReference type="ChEBI" id="CHEBI:33019"/>
        <dbReference type="ChEBI" id="CHEBI:71500"/>
        <dbReference type="EC" id="2.7.7.85"/>
    </reaction>
</comment>
<dbReference type="PANTHER" id="PTHR34185">
    <property type="entry name" value="DIADENYLATE CYCLASE"/>
    <property type="match status" value="1"/>
</dbReference>
<dbReference type="EC" id="2.7.7.85" evidence="6"/>
<dbReference type="Pfam" id="PF19293">
    <property type="entry name" value="CdaA_N"/>
    <property type="match status" value="1"/>
</dbReference>
<reference evidence="8 9" key="1">
    <citation type="submission" date="2019-06" db="EMBL/GenBank/DDBJ databases">
        <title>Persicimonas caeni gen. nov., sp. nov., a predatory bacterium isolated from solar saltern.</title>
        <authorList>
            <person name="Wang S."/>
        </authorList>
    </citation>
    <scope>NUCLEOTIDE SEQUENCE [LARGE SCALE GENOMIC DNA]</scope>
    <source>
        <strain evidence="8 9">YN101</strain>
    </source>
</reference>
<dbReference type="GO" id="GO:0005524">
    <property type="term" value="F:ATP binding"/>
    <property type="evidence" value="ECO:0007669"/>
    <property type="project" value="UniProtKB-UniRule"/>
</dbReference>
<accession>A0A5B8XXZ1</accession>
<evidence type="ECO:0000259" key="7">
    <source>
        <dbReference type="PROSITE" id="PS51794"/>
    </source>
</evidence>
<name>A0A4Y6PMR2_PERCE</name>
<dbReference type="PROSITE" id="PS51794">
    <property type="entry name" value="DAC"/>
    <property type="match status" value="1"/>
</dbReference>
<organism evidence="8 9">
    <name type="scientific">Persicimonas caeni</name>
    <dbReference type="NCBI Taxonomy" id="2292766"/>
    <lineage>
        <taxon>Bacteria</taxon>
        <taxon>Deltaproteobacteria</taxon>
        <taxon>Bradymonadales</taxon>
        <taxon>Bradymonadaceae</taxon>
        <taxon>Persicimonas</taxon>
    </lineage>
</organism>
<proteinExistence type="inferred from homology"/>
<dbReference type="GO" id="GO:0006171">
    <property type="term" value="P:cAMP biosynthetic process"/>
    <property type="evidence" value="ECO:0007669"/>
    <property type="project" value="InterPro"/>
</dbReference>
<dbReference type="InterPro" id="IPR050338">
    <property type="entry name" value="DisA"/>
</dbReference>
<dbReference type="PANTHER" id="PTHR34185:SF1">
    <property type="entry name" value="DIADENYLATE CYCLASE"/>
    <property type="match status" value="1"/>
</dbReference>
<dbReference type="InterPro" id="IPR045585">
    <property type="entry name" value="CdaA_N"/>
</dbReference>
<keyword evidence="2 6" id="KW-0808">Transferase</keyword>
<dbReference type="HAMAP" id="MF_01499">
    <property type="entry name" value="DacA"/>
    <property type="match status" value="1"/>
</dbReference>
<keyword evidence="9" id="KW-1185">Reference proteome</keyword>
<dbReference type="Pfam" id="PF02457">
    <property type="entry name" value="DAC"/>
    <property type="match status" value="1"/>
</dbReference>
<gene>
    <name evidence="6" type="primary">dacA</name>
    <name evidence="8" type="ORF">FIV42_02095</name>
</gene>
<keyword evidence="5 6" id="KW-0067">ATP-binding</keyword>
<feature type="transmembrane region" description="Helical" evidence="6">
    <location>
        <begin position="69"/>
        <end position="87"/>
    </location>
</feature>
<evidence type="ECO:0000256" key="4">
    <source>
        <dbReference type="ARBA" id="ARBA00022741"/>
    </source>
</evidence>
<evidence type="ECO:0000256" key="5">
    <source>
        <dbReference type="ARBA" id="ARBA00022840"/>
    </source>
</evidence>
<evidence type="ECO:0000313" key="9">
    <source>
        <dbReference type="Proteomes" id="UP000315995"/>
    </source>
</evidence>
<evidence type="ECO:0000256" key="6">
    <source>
        <dbReference type="HAMAP-Rule" id="MF_01499"/>
    </source>
</evidence>
<dbReference type="GO" id="GO:0004016">
    <property type="term" value="F:adenylate cyclase activity"/>
    <property type="evidence" value="ECO:0007669"/>
    <property type="project" value="UniProtKB-UniRule"/>
</dbReference>
<feature type="transmembrane region" description="Helical" evidence="6">
    <location>
        <begin position="20"/>
        <end position="38"/>
    </location>
</feature>
<evidence type="ECO:0000313" key="8">
    <source>
        <dbReference type="EMBL" id="QDG49571.1"/>
    </source>
</evidence>
<dbReference type="GO" id="GO:0106408">
    <property type="term" value="F:diadenylate cyclase activity"/>
    <property type="evidence" value="ECO:0007669"/>
    <property type="project" value="UniProtKB-EC"/>
</dbReference>
<dbReference type="Gene3D" id="3.40.1700.10">
    <property type="entry name" value="DNA integrity scanning protein, DisA, N-terminal domain"/>
    <property type="match status" value="1"/>
</dbReference>